<reference evidence="2 3" key="1">
    <citation type="submission" date="2014-08" db="EMBL/GenBank/DDBJ databases">
        <title>Complete genome of a marine bacteria Jeotgalibacillus malaysiensis.</title>
        <authorList>
            <person name="Yaakop A.S."/>
            <person name="Chan K.-G."/>
            <person name="Goh K.M."/>
        </authorList>
    </citation>
    <scope>NUCLEOTIDE SEQUENCE [LARGE SCALE GENOMIC DNA]</scope>
    <source>
        <strain evidence="2 3">D5</strain>
    </source>
</reference>
<dbReference type="BioCyc" id="JESP1508404:G14D9-9762-MONOMER"/>
<name>A0A0B5AMI4_9BACL</name>
<dbReference type="HOGENOM" id="CLU_2649587_0_0_9"/>
<dbReference type="KEGG" id="jeo:JMA_05450"/>
<keyword evidence="1" id="KW-1133">Transmembrane helix</keyword>
<dbReference type="AlphaFoldDB" id="A0A0B5AMI4"/>
<dbReference type="Proteomes" id="UP000031449">
    <property type="component" value="Chromosome"/>
</dbReference>
<organism evidence="2 3">
    <name type="scientific">Jeotgalibacillus malaysiensis</name>
    <dbReference type="NCBI Taxonomy" id="1508404"/>
    <lineage>
        <taxon>Bacteria</taxon>
        <taxon>Bacillati</taxon>
        <taxon>Bacillota</taxon>
        <taxon>Bacilli</taxon>
        <taxon>Bacillales</taxon>
        <taxon>Caryophanaceae</taxon>
        <taxon>Jeotgalibacillus</taxon>
    </lineage>
</organism>
<protein>
    <submittedName>
        <fullName evidence="2">Uncharacterized protein</fullName>
    </submittedName>
</protein>
<feature type="transmembrane region" description="Helical" evidence="1">
    <location>
        <begin position="39"/>
        <end position="59"/>
    </location>
</feature>
<proteinExistence type="predicted"/>
<keyword evidence="3" id="KW-1185">Reference proteome</keyword>
<keyword evidence="1" id="KW-0812">Transmembrane</keyword>
<evidence type="ECO:0000313" key="3">
    <source>
        <dbReference type="Proteomes" id="UP000031449"/>
    </source>
</evidence>
<dbReference type="STRING" id="1508404.JMA_05450"/>
<gene>
    <name evidence="2" type="ORF">JMA_05450</name>
</gene>
<evidence type="ECO:0000313" key="2">
    <source>
        <dbReference type="EMBL" id="AJD89862.1"/>
    </source>
</evidence>
<accession>A0A0B5AMI4</accession>
<dbReference type="EMBL" id="CP009416">
    <property type="protein sequence ID" value="AJD89862.1"/>
    <property type="molecule type" value="Genomic_DNA"/>
</dbReference>
<keyword evidence="1" id="KW-0472">Membrane</keyword>
<sequence>MNPYFIHPADFERMTHDERNYYRPRPYGRPNYYRPRPRPYWGVPFLGGLAGGLLANTLFQPYGGFYGGYPYYYQQW</sequence>
<evidence type="ECO:0000256" key="1">
    <source>
        <dbReference type="SAM" id="Phobius"/>
    </source>
</evidence>